<organism evidence="4 5">
    <name type="scientific">Colletotrichum karsti</name>
    <dbReference type="NCBI Taxonomy" id="1095194"/>
    <lineage>
        <taxon>Eukaryota</taxon>
        <taxon>Fungi</taxon>
        <taxon>Dikarya</taxon>
        <taxon>Ascomycota</taxon>
        <taxon>Pezizomycotina</taxon>
        <taxon>Sordariomycetes</taxon>
        <taxon>Hypocreomycetidae</taxon>
        <taxon>Glomerellales</taxon>
        <taxon>Glomerellaceae</taxon>
        <taxon>Colletotrichum</taxon>
        <taxon>Colletotrichum boninense species complex</taxon>
    </lineage>
</organism>
<accession>A0A9P6LIS8</accession>
<feature type="domain" description="AIG1-type G" evidence="3">
    <location>
        <begin position="8"/>
        <end position="140"/>
    </location>
</feature>
<dbReference type="Gene3D" id="3.40.50.300">
    <property type="entry name" value="P-loop containing nucleotide triphosphate hydrolases"/>
    <property type="match status" value="1"/>
</dbReference>
<keyword evidence="1" id="KW-0547">Nucleotide-binding</keyword>
<dbReference type="GeneID" id="62163823"/>
<protein>
    <recommendedName>
        <fullName evidence="3">AIG1-type G domain-containing protein</fullName>
    </recommendedName>
</protein>
<proteinExistence type="predicted"/>
<dbReference type="EMBL" id="JAATWM020000026">
    <property type="protein sequence ID" value="KAF9874471.1"/>
    <property type="molecule type" value="Genomic_DNA"/>
</dbReference>
<dbReference type="SUPFAM" id="SSF52540">
    <property type="entry name" value="P-loop containing nucleoside triphosphate hydrolases"/>
    <property type="match status" value="1"/>
</dbReference>
<dbReference type="InterPro" id="IPR006703">
    <property type="entry name" value="G_AIG1"/>
</dbReference>
<evidence type="ECO:0000313" key="4">
    <source>
        <dbReference type="EMBL" id="KAF9874471.1"/>
    </source>
</evidence>
<dbReference type="RefSeq" id="XP_038743932.1">
    <property type="nucleotide sequence ID" value="XM_038890749.1"/>
</dbReference>
<evidence type="ECO:0000259" key="3">
    <source>
        <dbReference type="Pfam" id="PF04548"/>
    </source>
</evidence>
<evidence type="ECO:0000256" key="2">
    <source>
        <dbReference type="SAM" id="Coils"/>
    </source>
</evidence>
<name>A0A9P6LIS8_9PEZI</name>
<feature type="coiled-coil region" evidence="2">
    <location>
        <begin position="214"/>
        <end position="274"/>
    </location>
</feature>
<sequence>MADEPGMIFVMGLSGVGKSHFVNLLDPGSVKEGAGLHAQTKECQIVKMRILTEAVCVVDTPGFNDTMRSDAEVLATISNFLVAQHALGVPLKGIIWLHPIDERRMRGSDVDSLLMFQDLCGQEAMKNVTLLTTRWDVVENPTKGSKNERELKRDFWRDMISYGSRVQRFDGTSDMACAIIERILRNHEVVLQVQKDILAEGKTLEETSAAQRIVPRLDEKLREKRERIRVLKKNVEVAACEDDRQVQKKWEEKLNQAVREEERIRASRKRLRADLGREVNGKIEAEKKGRKWKDKVLMDERDELEEDLMDSRWTSYHHIDDNELTARFKNLDFIIKQTAKNNYCSPEKLMRDGGSVDSFANRQNNKFARLTLNFQNYLHGPHRVFIIQAYIWRYLVDVVFNSTRAIWAGHMSKEFEAFIKKLIVFHKTYEIESDDYHQWRAQSVALITGIGRDRSGYEDSISLLGNTLWKELHPHQSNDARPESMRKIVAIAAELDMEMSKCRVWYQIFMVEVSETVNEATGGRPDLPRPKQKPTVFSRSDMEEIVPLKGPNGCGRFDTGLTQHPIMPLKYLIEPAGVFLGIAHDIKRSGNGQNDLRAANPRPKLPST</sequence>
<keyword evidence="5" id="KW-1185">Reference proteome</keyword>
<dbReference type="Proteomes" id="UP000781932">
    <property type="component" value="Unassembled WGS sequence"/>
</dbReference>
<keyword evidence="2" id="KW-0175">Coiled coil</keyword>
<comment type="caution">
    <text evidence="4">The sequence shown here is derived from an EMBL/GenBank/DDBJ whole genome shotgun (WGS) entry which is preliminary data.</text>
</comment>
<reference evidence="4" key="1">
    <citation type="submission" date="2020-03" db="EMBL/GenBank/DDBJ databases">
        <authorList>
            <person name="He L."/>
        </authorList>
    </citation>
    <scope>NUCLEOTIDE SEQUENCE</scope>
    <source>
        <strain evidence="4">CkLH20</strain>
    </source>
</reference>
<reference evidence="4" key="2">
    <citation type="submission" date="2020-11" db="EMBL/GenBank/DDBJ databases">
        <title>Whole genome sequencing of Colletotrichum sp.</title>
        <authorList>
            <person name="Li H."/>
        </authorList>
    </citation>
    <scope>NUCLEOTIDE SEQUENCE</scope>
    <source>
        <strain evidence="4">CkLH20</strain>
    </source>
</reference>
<gene>
    <name evidence="4" type="ORF">CkaCkLH20_08034</name>
</gene>
<dbReference type="GO" id="GO:0005525">
    <property type="term" value="F:GTP binding"/>
    <property type="evidence" value="ECO:0007669"/>
    <property type="project" value="InterPro"/>
</dbReference>
<dbReference type="AlphaFoldDB" id="A0A9P6LIS8"/>
<dbReference type="InterPro" id="IPR027417">
    <property type="entry name" value="P-loop_NTPase"/>
</dbReference>
<dbReference type="OrthoDB" id="8954335at2759"/>
<evidence type="ECO:0000313" key="5">
    <source>
        <dbReference type="Proteomes" id="UP000781932"/>
    </source>
</evidence>
<evidence type="ECO:0000256" key="1">
    <source>
        <dbReference type="ARBA" id="ARBA00022741"/>
    </source>
</evidence>
<dbReference type="Pfam" id="PF04548">
    <property type="entry name" value="AIG1"/>
    <property type="match status" value="1"/>
</dbReference>